<comment type="caution">
    <text evidence="4">The sequence shown here is derived from an EMBL/GenBank/DDBJ whole genome shotgun (WGS) entry which is preliminary data.</text>
</comment>
<feature type="domain" description="ApeI dehydratase-like" evidence="3">
    <location>
        <begin position="30"/>
        <end position="109"/>
    </location>
</feature>
<evidence type="ECO:0000256" key="2">
    <source>
        <dbReference type="ARBA" id="ARBA00023239"/>
    </source>
</evidence>
<reference evidence="4 5" key="1">
    <citation type="submission" date="2018-09" db="EMBL/GenBank/DDBJ databases">
        <title>YIM PH21274 draft genome.</title>
        <authorList>
            <person name="Miao C."/>
        </authorList>
    </citation>
    <scope>NUCLEOTIDE SEQUENCE [LARGE SCALE GENOMIC DNA]</scope>
    <source>
        <strain evidence="4 5">YIM PH 21724</strain>
    </source>
</reference>
<accession>A0A3A4KNQ3</accession>
<dbReference type="Proteomes" id="UP000266677">
    <property type="component" value="Unassembled WGS sequence"/>
</dbReference>
<dbReference type="SUPFAM" id="SSF54637">
    <property type="entry name" value="Thioesterase/thiol ester dehydrase-isomerase"/>
    <property type="match status" value="1"/>
</dbReference>
<proteinExistence type="inferred from homology"/>
<dbReference type="AlphaFoldDB" id="A0A3A4KNQ3"/>
<protein>
    <recommendedName>
        <fullName evidence="3">ApeI dehydratase-like domain-containing protein</fullName>
    </recommendedName>
</protein>
<organism evidence="4 5">
    <name type="scientific">Nocardia panacis</name>
    <dbReference type="NCBI Taxonomy" id="2340916"/>
    <lineage>
        <taxon>Bacteria</taxon>
        <taxon>Bacillati</taxon>
        <taxon>Actinomycetota</taxon>
        <taxon>Actinomycetes</taxon>
        <taxon>Mycobacteriales</taxon>
        <taxon>Nocardiaceae</taxon>
        <taxon>Nocardia</taxon>
    </lineage>
</organism>
<dbReference type="OrthoDB" id="9787658at2"/>
<keyword evidence="5" id="KW-1185">Reference proteome</keyword>
<dbReference type="InterPro" id="IPR029069">
    <property type="entry name" value="HotDog_dom_sf"/>
</dbReference>
<dbReference type="InterPro" id="IPR054545">
    <property type="entry name" value="ApeI-like"/>
</dbReference>
<dbReference type="RefSeq" id="WP_120038008.1">
    <property type="nucleotide sequence ID" value="NZ_QZFU01000011.1"/>
</dbReference>
<gene>
    <name evidence="4" type="ORF">D5S18_03665</name>
</gene>
<evidence type="ECO:0000256" key="1">
    <source>
        <dbReference type="ARBA" id="ARBA00009174"/>
    </source>
</evidence>
<evidence type="ECO:0000313" key="5">
    <source>
        <dbReference type="Proteomes" id="UP000266677"/>
    </source>
</evidence>
<dbReference type="GO" id="GO:0016829">
    <property type="term" value="F:lyase activity"/>
    <property type="evidence" value="ECO:0007669"/>
    <property type="project" value="UniProtKB-KW"/>
</dbReference>
<keyword evidence="2" id="KW-0456">Lyase</keyword>
<sequence>MAELVRPRRAVPLSALDHFESISEMASGVEIVAKKLIRADDPYLIGHYPDFPIYPGVFIIESVGQAVEALVRSKQVSAELIAIGSVRFIAPVLPGDMLSIRCRCVYEPDVRLAVRADCQNDNDVKVAQMRLKFQLCGRADV</sequence>
<comment type="similarity">
    <text evidence="1">Belongs to the thioester dehydratase family. FabZ subfamily.</text>
</comment>
<dbReference type="InterPro" id="IPR013114">
    <property type="entry name" value="FabA_FabZ"/>
</dbReference>
<dbReference type="EMBL" id="QZFU01000011">
    <property type="protein sequence ID" value="RJO78947.1"/>
    <property type="molecule type" value="Genomic_DNA"/>
</dbReference>
<evidence type="ECO:0000313" key="4">
    <source>
        <dbReference type="EMBL" id="RJO78947.1"/>
    </source>
</evidence>
<name>A0A3A4KNQ3_9NOCA</name>
<evidence type="ECO:0000259" key="3">
    <source>
        <dbReference type="Pfam" id="PF22818"/>
    </source>
</evidence>
<dbReference type="Pfam" id="PF22818">
    <property type="entry name" value="ApeI-like"/>
    <property type="match status" value="1"/>
</dbReference>
<dbReference type="Gene3D" id="3.10.129.10">
    <property type="entry name" value="Hotdog Thioesterase"/>
    <property type="match status" value="1"/>
</dbReference>
<dbReference type="PANTHER" id="PTHR30272">
    <property type="entry name" value="3-HYDROXYACYL-[ACYL-CARRIER-PROTEIN] DEHYDRATASE"/>
    <property type="match status" value="1"/>
</dbReference>
<dbReference type="PANTHER" id="PTHR30272:SF1">
    <property type="entry name" value="3-HYDROXYACYL-[ACYL-CARRIER-PROTEIN] DEHYDRATASE"/>
    <property type="match status" value="1"/>
</dbReference>